<dbReference type="GeneID" id="108714696"/>
<dbReference type="RefSeq" id="XP_018114622.1">
    <property type="nucleotide sequence ID" value="XM_018259133.2"/>
</dbReference>
<dbReference type="Pfam" id="PF05485">
    <property type="entry name" value="THAP"/>
    <property type="match status" value="1"/>
</dbReference>
<evidence type="ECO:0000256" key="1">
    <source>
        <dbReference type="ARBA" id="ARBA00022723"/>
    </source>
</evidence>
<evidence type="ECO:0000313" key="8">
    <source>
        <dbReference type="RefSeq" id="XP_018114621.1"/>
    </source>
</evidence>
<dbReference type="SUPFAM" id="SSF57716">
    <property type="entry name" value="Glucocorticoid receptor-like (DNA-binding domain)"/>
    <property type="match status" value="1"/>
</dbReference>
<dbReference type="SMART" id="SM00980">
    <property type="entry name" value="THAP"/>
    <property type="match status" value="1"/>
</dbReference>
<evidence type="ECO:0000256" key="3">
    <source>
        <dbReference type="ARBA" id="ARBA00022833"/>
    </source>
</evidence>
<evidence type="ECO:0000313" key="7">
    <source>
        <dbReference type="Proteomes" id="UP000186698"/>
    </source>
</evidence>
<dbReference type="KEGG" id="xla:108714696"/>
<dbReference type="GO" id="GO:0008270">
    <property type="term" value="F:zinc ion binding"/>
    <property type="evidence" value="ECO:0007669"/>
    <property type="project" value="UniProtKB-KW"/>
</dbReference>
<dbReference type="InterPro" id="IPR037660">
    <property type="entry name" value="CCDC51"/>
</dbReference>
<accession>A0A8J0V2U8</accession>
<dbReference type="PANTHER" id="PTHR28624">
    <property type="entry name" value="COILED-COIL DOMAIN-CONTAINING PROTEIN 51"/>
    <property type="match status" value="1"/>
</dbReference>
<evidence type="ECO:0000256" key="5">
    <source>
        <dbReference type="PROSITE-ProRule" id="PRU00309"/>
    </source>
</evidence>
<dbReference type="OrthoDB" id="9880673at2759"/>
<keyword evidence="1" id="KW-0479">Metal-binding</keyword>
<evidence type="ECO:0000259" key="6">
    <source>
        <dbReference type="PROSITE" id="PS50950"/>
    </source>
</evidence>
<dbReference type="CTD" id="108714696"/>
<keyword evidence="3" id="KW-0862">Zinc</keyword>
<dbReference type="PROSITE" id="PS50950">
    <property type="entry name" value="ZF_THAP"/>
    <property type="match status" value="1"/>
</dbReference>
<keyword evidence="7" id="KW-1185">Reference proteome</keyword>
<dbReference type="AlphaFoldDB" id="A0A8J0V2U8"/>
<keyword evidence="4 5" id="KW-0238">DNA-binding</keyword>
<proteinExistence type="predicted"/>
<dbReference type="GO" id="GO:0003677">
    <property type="term" value="F:DNA binding"/>
    <property type="evidence" value="ECO:0007669"/>
    <property type="project" value="UniProtKB-UniRule"/>
</dbReference>
<gene>
    <name evidence="8 9" type="primary">LOC108714696</name>
</gene>
<keyword evidence="2 5" id="KW-0863">Zinc-finger</keyword>
<reference evidence="8 9" key="1">
    <citation type="submission" date="2022-04" db="UniProtKB">
        <authorList>
            <consortium name="RefSeq"/>
        </authorList>
    </citation>
    <scope>IDENTIFICATION</scope>
    <source>
        <strain evidence="8 9">J_2021</strain>
        <tissue evidence="8 9">Erythrocytes</tissue>
    </source>
</reference>
<dbReference type="SMART" id="SM00692">
    <property type="entry name" value="DM3"/>
    <property type="match status" value="1"/>
</dbReference>
<dbReference type="Proteomes" id="UP000186698">
    <property type="component" value="Chromosome 4L"/>
</dbReference>
<evidence type="ECO:0000313" key="9">
    <source>
        <dbReference type="RefSeq" id="XP_018114622.1"/>
    </source>
</evidence>
<feature type="domain" description="THAP-type" evidence="6">
    <location>
        <begin position="1"/>
        <end position="94"/>
    </location>
</feature>
<organism evidence="8">
    <name type="scientific">Xenopus laevis</name>
    <name type="common">African clawed frog</name>
    <dbReference type="NCBI Taxonomy" id="8355"/>
    <lineage>
        <taxon>Eukaryota</taxon>
        <taxon>Metazoa</taxon>
        <taxon>Chordata</taxon>
        <taxon>Craniata</taxon>
        <taxon>Vertebrata</taxon>
        <taxon>Euteleostomi</taxon>
        <taxon>Amphibia</taxon>
        <taxon>Batrachia</taxon>
        <taxon>Anura</taxon>
        <taxon>Pipoidea</taxon>
        <taxon>Pipidae</taxon>
        <taxon>Xenopodinae</taxon>
        <taxon>Xenopus</taxon>
        <taxon>Xenopus</taxon>
    </lineage>
</organism>
<evidence type="ECO:0000256" key="4">
    <source>
        <dbReference type="ARBA" id="ARBA00023125"/>
    </source>
</evidence>
<evidence type="ECO:0000256" key="2">
    <source>
        <dbReference type="ARBA" id="ARBA00022771"/>
    </source>
</evidence>
<name>A0A8J0V2U8_XENLA</name>
<sequence>MPNCIVRGCRHKSGQKVLYPDVVLHSFPNNIHMIKNWLLQTGQVFGDIDAFAEKVLKGNKTSSFRMCSSHFARDCYMAKGSKITLKPNAVPTIFDTLPPAAAVPSLMSLPTAKRRRVEDEVPSTSVTIVRIISKLVTVQTQTDDRILKNDYWVKRHNWPVTVSVGTQTDTPAETDDIENETSSQEVTVWHADKDNLYPVYDAPMKSSMKTSAKQTTIKLAKQEQAGDTLESIENLEDPLDASFGLCPGRPFQESGALNKVAEQGHLVRQKKFIVFEDSLNSLLALVRCQHSQLPPCQAPVSHIEKKVDGGLLTVHLTCLNGHKSLVWNTQPVFGNVSAGNVLMASRILLSGSSFDKALQMFKGFGIPTISPKTYHKYQKVYLFPAVDYQWKLEESKIKKELAGKPVALAAGRQVIDLGHSNKYCVYSMMDVMSKKIVSFKMKPFGPETTLEETEKLTFQNCVDQLISDKLDIKIIATDQHTGIRKLMEIKYPHIEHQLDVWQLCKSLAQKLEEASKKKKCSTIASWLCAITKHLWWSAQTCKQNVDLFIEKWKSVLFHVANVHSFQSFKFYKKCQHKSISDTEKQNTNWIPLNHPAHAALAEIINDPFLLDDIAKAEKFCHTRDLEAFYCKIEKFQSEHFSLVTDELYVRTALAALSYNRNGTREPQSMWPLKAPLNVGENFLKFFSPTERRDLVLDAIYEDSVESDFSDIMSQIMKMLLSELEHKGK</sequence>
<protein>
    <submittedName>
        <fullName evidence="8 9">Uncharacterized protein LOC108714696</fullName>
    </submittedName>
</protein>
<dbReference type="PANTHER" id="PTHR28624:SF1">
    <property type="entry name" value="MITOCHONDRIAL POTASSIUM CHANNEL"/>
    <property type="match status" value="1"/>
</dbReference>
<dbReference type="InterPro" id="IPR006612">
    <property type="entry name" value="THAP_Znf"/>
</dbReference>
<dbReference type="RefSeq" id="XP_018114621.1">
    <property type="nucleotide sequence ID" value="XM_018259132.2"/>
</dbReference>